<organism evidence="2 3">
    <name type="scientific">Kryptobacter tengchongensis</name>
    <dbReference type="NCBI Taxonomy" id="1643429"/>
    <lineage>
        <taxon>Bacteria</taxon>
        <taxon>Pseudomonadati</taxon>
        <taxon>Candidatus Kryptoniota</taxon>
        <taxon>Candidatus Kryptobacter</taxon>
    </lineage>
</organism>
<sequence>MLQDFQNIFYFSITLGDVLKNLFVSFLCGFIVSIFYRLSYRGISYSSVFVSSLIALSMITAMVIMVIGNNLARAFGLVGAMSIIRFRTAIKDTQDIVFIFFALAVGMASGVGFYGIALSGALLVGLVILILTKLNYGMVKRRDYLVQFSYSLTSGEEGSLYLDVLKRHCKNFSLVNVKSVSSDKIEISYYVKLKDK</sequence>
<proteinExistence type="predicted"/>
<gene>
    <name evidence="2" type="ORF">JGI25_01156</name>
</gene>
<feature type="transmembrane region" description="Helical" evidence="1">
    <location>
        <begin position="97"/>
        <end position="116"/>
    </location>
</feature>
<feature type="transmembrane region" description="Helical" evidence="1">
    <location>
        <begin position="18"/>
        <end position="36"/>
    </location>
</feature>
<dbReference type="InterPro" id="IPR032531">
    <property type="entry name" value="DUF4956"/>
</dbReference>
<dbReference type="RefSeq" id="WP_072264035.1">
    <property type="nucleotide sequence ID" value="NZ_CZVV01000079.1"/>
</dbReference>
<feature type="non-terminal residue" evidence="2">
    <location>
        <position position="196"/>
    </location>
</feature>
<evidence type="ECO:0000313" key="3">
    <source>
        <dbReference type="Proteomes" id="UP000243105"/>
    </source>
</evidence>
<protein>
    <submittedName>
        <fullName evidence="2">Uncharacterized membrane protein YhiD, involved in acid resistance</fullName>
    </submittedName>
</protein>
<dbReference type="Proteomes" id="UP000243105">
    <property type="component" value="Unassembled WGS sequence"/>
</dbReference>
<keyword evidence="1" id="KW-0812">Transmembrane</keyword>
<dbReference type="AlphaFoldDB" id="A0A916PC91"/>
<keyword evidence="1" id="KW-1133">Transmembrane helix</keyword>
<evidence type="ECO:0000313" key="2">
    <source>
        <dbReference type="EMBL" id="CUT02990.1"/>
    </source>
</evidence>
<name>A0A916PC91_KRYT1</name>
<feature type="transmembrane region" description="Helical" evidence="1">
    <location>
        <begin position="122"/>
        <end position="139"/>
    </location>
</feature>
<reference evidence="2 3" key="1">
    <citation type="submission" date="2015-11" db="EMBL/GenBank/DDBJ databases">
        <authorList>
            <person name="Varghese N."/>
        </authorList>
    </citation>
    <scope>NUCLEOTIDE SEQUENCE [LARGE SCALE GENOMIC DNA]</scope>
    <source>
        <strain evidence="2 3">JGI-25</strain>
    </source>
</reference>
<comment type="caution">
    <text evidence="2">The sequence shown here is derived from an EMBL/GenBank/DDBJ whole genome shotgun (WGS) entry which is preliminary data.</text>
</comment>
<dbReference type="Pfam" id="PF16316">
    <property type="entry name" value="DUF4956"/>
    <property type="match status" value="1"/>
</dbReference>
<dbReference type="EMBL" id="CZVV01000079">
    <property type="protein sequence ID" value="CUT02990.1"/>
    <property type="molecule type" value="Genomic_DNA"/>
</dbReference>
<feature type="transmembrane region" description="Helical" evidence="1">
    <location>
        <begin position="48"/>
        <end position="68"/>
    </location>
</feature>
<accession>A0A916PC91</accession>
<evidence type="ECO:0000256" key="1">
    <source>
        <dbReference type="SAM" id="Phobius"/>
    </source>
</evidence>
<keyword evidence="1" id="KW-0472">Membrane</keyword>